<gene>
    <name evidence="3" type="ORF">AVDCRST_MAG74-1352</name>
</gene>
<organism evidence="3">
    <name type="scientific">uncultured Pyrinomonadaceae bacterium</name>
    <dbReference type="NCBI Taxonomy" id="2283094"/>
    <lineage>
        <taxon>Bacteria</taxon>
        <taxon>Pseudomonadati</taxon>
        <taxon>Acidobacteriota</taxon>
        <taxon>Blastocatellia</taxon>
        <taxon>Blastocatellales</taxon>
        <taxon>Pyrinomonadaceae</taxon>
        <taxon>environmental samples</taxon>
    </lineage>
</organism>
<dbReference type="Pfam" id="PF26604">
    <property type="entry name" value="CBU_0592"/>
    <property type="match status" value="1"/>
</dbReference>
<dbReference type="InterPro" id="IPR058058">
    <property type="entry name" value="CBU_0592-like"/>
</dbReference>
<keyword evidence="1" id="KW-0472">Membrane</keyword>
<reference evidence="3" key="1">
    <citation type="submission" date="2020-02" db="EMBL/GenBank/DDBJ databases">
        <authorList>
            <person name="Meier V. D."/>
        </authorList>
    </citation>
    <scope>NUCLEOTIDE SEQUENCE</scope>
    <source>
        <strain evidence="3">AVDCRST_MAG74</strain>
    </source>
</reference>
<feature type="transmembrane region" description="Helical" evidence="1">
    <location>
        <begin position="6"/>
        <end position="26"/>
    </location>
</feature>
<proteinExistence type="predicted"/>
<protein>
    <recommendedName>
        <fullName evidence="2">CBU-0592-like domain-containing protein</fullName>
    </recommendedName>
</protein>
<dbReference type="EMBL" id="CADCUR010000108">
    <property type="protein sequence ID" value="CAA9396813.1"/>
    <property type="molecule type" value="Genomic_DNA"/>
</dbReference>
<sequence length="86" mass="9748">MQYAWYDIIGSIGVGLIILTYIALQLEKIRSDALAYSLLNAIGASLILISLRYSFNFAAFVVEFFWALISIYGVAKYFLKGEKLKR</sequence>
<feature type="transmembrane region" description="Helical" evidence="1">
    <location>
        <begin position="57"/>
        <end position="79"/>
    </location>
</feature>
<evidence type="ECO:0000313" key="3">
    <source>
        <dbReference type="EMBL" id="CAA9396813.1"/>
    </source>
</evidence>
<dbReference type="AlphaFoldDB" id="A0A6J4P068"/>
<feature type="transmembrane region" description="Helical" evidence="1">
    <location>
        <begin position="33"/>
        <end position="51"/>
    </location>
</feature>
<feature type="domain" description="CBU-0592-like" evidence="2">
    <location>
        <begin position="6"/>
        <end position="79"/>
    </location>
</feature>
<evidence type="ECO:0000259" key="2">
    <source>
        <dbReference type="Pfam" id="PF26604"/>
    </source>
</evidence>
<keyword evidence="1" id="KW-1133">Transmembrane helix</keyword>
<name>A0A6J4P068_9BACT</name>
<accession>A0A6J4P068</accession>
<dbReference type="NCBIfam" id="NF047864">
    <property type="entry name" value="CBU_0592_membra"/>
    <property type="match status" value="1"/>
</dbReference>
<evidence type="ECO:0000256" key="1">
    <source>
        <dbReference type="SAM" id="Phobius"/>
    </source>
</evidence>
<keyword evidence="1" id="KW-0812">Transmembrane</keyword>